<feature type="compositionally biased region" description="Acidic residues" evidence="1">
    <location>
        <begin position="322"/>
        <end position="338"/>
    </location>
</feature>
<feature type="compositionally biased region" description="Low complexity" evidence="1">
    <location>
        <begin position="471"/>
        <end position="512"/>
    </location>
</feature>
<gene>
    <name evidence="2" type="ORF">GYMLUDRAFT_779696</name>
</gene>
<dbReference type="HOGENOM" id="CLU_402269_0_0_1"/>
<feature type="region of interest" description="Disordered" evidence="1">
    <location>
        <begin position="157"/>
        <end position="185"/>
    </location>
</feature>
<proteinExistence type="predicted"/>
<dbReference type="AlphaFoldDB" id="A0A0D0B0P2"/>
<feature type="compositionally biased region" description="Low complexity" evidence="1">
    <location>
        <begin position="520"/>
        <end position="530"/>
    </location>
</feature>
<evidence type="ECO:0000256" key="1">
    <source>
        <dbReference type="SAM" id="MobiDB-lite"/>
    </source>
</evidence>
<evidence type="ECO:0000313" key="2">
    <source>
        <dbReference type="EMBL" id="KIK56630.1"/>
    </source>
</evidence>
<sequence length="684" mass="69741">MDSSSSSSSSAATKMVQERNDMIEALYSTLPSVERALLDAEIKGKPMFGFGIPSTTTQAAANAGPSGDTTMSDSQSWDEIHRHEVPGSGVAVNGVNAAEVTGRSMPAASTSTSVTAVKDPIPPSVPTTAAAFGVSTNFTVPSSFSLSGSQSSAPLASAERESLASSRAGAPRFGGAPPILPISSGAGGGGSGGALNLSSGSGFGGIPSLNPNLNLSSGLGGGRKSLPFNSSAFNMLNTSTALSSSTSGAGAAANANQQQQQNPLSFSSSKRKPNAFYKPPPAVNDDAMPNPFSVAPVQSGVSARSPERQPRRNKGAGVDVGMSEDEVAGAMQVDDEDGTQGRDPNARGEGGLGYSLFANHSETLSSADRGRPSTGRGRKSLGFSATSATRGGVAKAAADRGNLNDSLSLSTGSSSSKKRPRPPGAFIVDGEEDEDEDEDDVDMDTVQELPSRSQLPPLQIPTRQTRSSRKSTAPAATSISAASGRSTALSAGSGAGPSVSASTASRVTSTSRGRVKKARTTTTKSSKKTVPGAMFEDDEGDREESDAQSQSQSEGGWSPQQTRSRRGGASNRGKGQARARKEKELSVDEGDEGEEEEQDRVAPLGAAATRSGRTTTRATRKTRGSTAASLDSNEDGGVETGTRRRSSRISTVGSAGADGGSRKSTRKSVVGGASTTTGRRKTRT</sequence>
<protein>
    <submittedName>
        <fullName evidence="2">Uncharacterized protein</fullName>
    </submittedName>
</protein>
<evidence type="ECO:0000313" key="3">
    <source>
        <dbReference type="Proteomes" id="UP000053593"/>
    </source>
</evidence>
<keyword evidence="3" id="KW-1185">Reference proteome</keyword>
<reference evidence="2 3" key="1">
    <citation type="submission" date="2014-04" db="EMBL/GenBank/DDBJ databases">
        <title>Evolutionary Origins and Diversification of the Mycorrhizal Mutualists.</title>
        <authorList>
            <consortium name="DOE Joint Genome Institute"/>
            <consortium name="Mycorrhizal Genomics Consortium"/>
            <person name="Kohler A."/>
            <person name="Kuo A."/>
            <person name="Nagy L.G."/>
            <person name="Floudas D."/>
            <person name="Copeland A."/>
            <person name="Barry K.W."/>
            <person name="Cichocki N."/>
            <person name="Veneault-Fourrey C."/>
            <person name="LaButti K."/>
            <person name="Lindquist E.A."/>
            <person name="Lipzen A."/>
            <person name="Lundell T."/>
            <person name="Morin E."/>
            <person name="Murat C."/>
            <person name="Riley R."/>
            <person name="Ohm R."/>
            <person name="Sun H."/>
            <person name="Tunlid A."/>
            <person name="Henrissat B."/>
            <person name="Grigoriev I.V."/>
            <person name="Hibbett D.S."/>
            <person name="Martin F."/>
        </authorList>
    </citation>
    <scope>NUCLEOTIDE SEQUENCE [LARGE SCALE GENOMIC DNA]</scope>
    <source>
        <strain evidence="2 3">FD-317 M1</strain>
    </source>
</reference>
<feature type="compositionally biased region" description="Low complexity" evidence="1">
    <location>
        <begin position="241"/>
        <end position="268"/>
    </location>
</feature>
<feature type="compositionally biased region" description="Low complexity" evidence="1">
    <location>
        <begin position="157"/>
        <end position="170"/>
    </location>
</feature>
<feature type="region of interest" description="Disordered" evidence="1">
    <location>
        <begin position="241"/>
        <end position="684"/>
    </location>
</feature>
<feature type="compositionally biased region" description="Acidic residues" evidence="1">
    <location>
        <begin position="587"/>
        <end position="598"/>
    </location>
</feature>
<dbReference type="Proteomes" id="UP000053593">
    <property type="component" value="Unassembled WGS sequence"/>
</dbReference>
<feature type="compositionally biased region" description="Polar residues" evidence="1">
    <location>
        <begin position="67"/>
        <end position="77"/>
    </location>
</feature>
<feature type="compositionally biased region" description="Acidic residues" evidence="1">
    <location>
        <begin position="535"/>
        <end position="546"/>
    </location>
</feature>
<feature type="compositionally biased region" description="Low complexity" evidence="1">
    <location>
        <begin position="406"/>
        <end position="415"/>
    </location>
</feature>
<dbReference type="EMBL" id="KN834796">
    <property type="protein sequence ID" value="KIK56630.1"/>
    <property type="molecule type" value="Genomic_DNA"/>
</dbReference>
<organism evidence="2 3">
    <name type="scientific">Collybiopsis luxurians FD-317 M1</name>
    <dbReference type="NCBI Taxonomy" id="944289"/>
    <lineage>
        <taxon>Eukaryota</taxon>
        <taxon>Fungi</taxon>
        <taxon>Dikarya</taxon>
        <taxon>Basidiomycota</taxon>
        <taxon>Agaricomycotina</taxon>
        <taxon>Agaricomycetes</taxon>
        <taxon>Agaricomycetidae</taxon>
        <taxon>Agaricales</taxon>
        <taxon>Marasmiineae</taxon>
        <taxon>Omphalotaceae</taxon>
        <taxon>Collybiopsis</taxon>
        <taxon>Collybiopsis luxurians</taxon>
    </lineage>
</organism>
<feature type="region of interest" description="Disordered" evidence="1">
    <location>
        <begin position="56"/>
        <end position="77"/>
    </location>
</feature>
<accession>A0A0D0B0P2</accession>
<name>A0A0D0B0P2_9AGAR</name>
<feature type="compositionally biased region" description="Acidic residues" evidence="1">
    <location>
        <begin position="429"/>
        <end position="445"/>
    </location>
</feature>
<feature type="compositionally biased region" description="Low complexity" evidence="1">
    <location>
        <begin position="605"/>
        <end position="617"/>
    </location>
</feature>
<feature type="compositionally biased region" description="Polar residues" evidence="1">
    <location>
        <begin position="448"/>
        <end position="465"/>
    </location>
</feature>